<evidence type="ECO:0000256" key="4">
    <source>
        <dbReference type="PROSITE-ProRule" id="PRU00175"/>
    </source>
</evidence>
<dbReference type="PROSITE" id="PS50089">
    <property type="entry name" value="ZF_RING_2"/>
    <property type="match status" value="1"/>
</dbReference>
<keyword evidence="1" id="KW-0479">Metal-binding</keyword>
<dbReference type="GO" id="GO:0008270">
    <property type="term" value="F:zinc ion binding"/>
    <property type="evidence" value="ECO:0007669"/>
    <property type="project" value="UniProtKB-KW"/>
</dbReference>
<comment type="caution">
    <text evidence="6">The sequence shown here is derived from an EMBL/GenBank/DDBJ whole genome shotgun (WGS) entry which is preliminary data.</text>
</comment>
<dbReference type="PANTHER" id="PTHR45969">
    <property type="entry name" value="RING ZINC FINGER PROTEIN-RELATED"/>
    <property type="match status" value="1"/>
</dbReference>
<dbReference type="Proteomes" id="UP000215914">
    <property type="component" value="Unassembled WGS sequence"/>
</dbReference>
<accession>A0A9K3JBU0</accession>
<feature type="domain" description="RING-type" evidence="5">
    <location>
        <begin position="19"/>
        <end position="43"/>
    </location>
</feature>
<evidence type="ECO:0000256" key="1">
    <source>
        <dbReference type="ARBA" id="ARBA00022723"/>
    </source>
</evidence>
<evidence type="ECO:0000256" key="2">
    <source>
        <dbReference type="ARBA" id="ARBA00022771"/>
    </source>
</evidence>
<dbReference type="InterPro" id="IPR013083">
    <property type="entry name" value="Znf_RING/FYVE/PHD"/>
</dbReference>
<evidence type="ECO:0000256" key="3">
    <source>
        <dbReference type="ARBA" id="ARBA00022833"/>
    </source>
</evidence>
<keyword evidence="2 4" id="KW-0863">Zinc-finger</keyword>
<dbReference type="AlphaFoldDB" id="A0A9K3JBU0"/>
<sequence length="96" mass="10700">MVYFECIAGCDLIREIVNCKHVFHRECLDKWVDVGQVNCPLCRSVLLPSKKLLSAVGSGVLETAVSDVAPVMKSTSASILAYYLVIFRFYSDKLKP</sequence>
<dbReference type="Gramene" id="mRNA:HanXRQr2_Chr04g0187501">
    <property type="protein sequence ID" value="CDS:HanXRQr2_Chr04g0187501.1"/>
    <property type="gene ID" value="HanXRQr2_Chr04g0187501"/>
</dbReference>
<dbReference type="EMBL" id="MNCJ02000319">
    <property type="protein sequence ID" value="KAF5811974.1"/>
    <property type="molecule type" value="Genomic_DNA"/>
</dbReference>
<gene>
    <name evidence="6" type="ORF">HanXRQr2_Chr04g0187501</name>
</gene>
<reference evidence="6" key="2">
    <citation type="submission" date="2020-06" db="EMBL/GenBank/DDBJ databases">
        <title>Helianthus annuus Genome sequencing and assembly Release 2.</title>
        <authorList>
            <person name="Gouzy J."/>
            <person name="Langlade N."/>
            <person name="Munos S."/>
        </authorList>
    </citation>
    <scope>NUCLEOTIDE SEQUENCE</scope>
    <source>
        <tissue evidence="6">Leaves</tissue>
    </source>
</reference>
<dbReference type="Pfam" id="PF13639">
    <property type="entry name" value="zf-RING_2"/>
    <property type="match status" value="1"/>
</dbReference>
<keyword evidence="7" id="KW-1185">Reference proteome</keyword>
<evidence type="ECO:0000313" key="7">
    <source>
        <dbReference type="Proteomes" id="UP000215914"/>
    </source>
</evidence>
<proteinExistence type="predicted"/>
<reference evidence="6" key="1">
    <citation type="journal article" date="2017" name="Nature">
        <title>The sunflower genome provides insights into oil metabolism, flowering and Asterid evolution.</title>
        <authorList>
            <person name="Badouin H."/>
            <person name="Gouzy J."/>
            <person name="Grassa C.J."/>
            <person name="Murat F."/>
            <person name="Staton S.E."/>
            <person name="Cottret L."/>
            <person name="Lelandais-Briere C."/>
            <person name="Owens G.L."/>
            <person name="Carrere S."/>
            <person name="Mayjonade B."/>
            <person name="Legrand L."/>
            <person name="Gill N."/>
            <person name="Kane N.C."/>
            <person name="Bowers J.E."/>
            <person name="Hubner S."/>
            <person name="Bellec A."/>
            <person name="Berard A."/>
            <person name="Berges H."/>
            <person name="Blanchet N."/>
            <person name="Boniface M.C."/>
            <person name="Brunel D."/>
            <person name="Catrice O."/>
            <person name="Chaidir N."/>
            <person name="Claudel C."/>
            <person name="Donnadieu C."/>
            <person name="Faraut T."/>
            <person name="Fievet G."/>
            <person name="Helmstetter N."/>
            <person name="King M."/>
            <person name="Knapp S.J."/>
            <person name="Lai Z."/>
            <person name="Le Paslier M.C."/>
            <person name="Lippi Y."/>
            <person name="Lorenzon L."/>
            <person name="Mandel J.R."/>
            <person name="Marage G."/>
            <person name="Marchand G."/>
            <person name="Marquand E."/>
            <person name="Bret-Mestries E."/>
            <person name="Morien E."/>
            <person name="Nambeesan S."/>
            <person name="Nguyen T."/>
            <person name="Pegot-Espagnet P."/>
            <person name="Pouilly N."/>
            <person name="Raftis F."/>
            <person name="Sallet E."/>
            <person name="Schiex T."/>
            <person name="Thomas J."/>
            <person name="Vandecasteele C."/>
            <person name="Vares D."/>
            <person name="Vear F."/>
            <person name="Vautrin S."/>
            <person name="Crespi M."/>
            <person name="Mangin B."/>
            <person name="Burke J.M."/>
            <person name="Salse J."/>
            <person name="Munos S."/>
            <person name="Vincourt P."/>
            <person name="Rieseberg L.H."/>
            <person name="Langlade N.B."/>
        </authorList>
    </citation>
    <scope>NUCLEOTIDE SEQUENCE</scope>
    <source>
        <tissue evidence="6">Leaves</tissue>
    </source>
</reference>
<keyword evidence="3" id="KW-0862">Zinc</keyword>
<dbReference type="SUPFAM" id="SSF57850">
    <property type="entry name" value="RING/U-box"/>
    <property type="match status" value="1"/>
</dbReference>
<protein>
    <submittedName>
        <fullName evidence="6">Transcription factor C2H2 family</fullName>
    </submittedName>
</protein>
<evidence type="ECO:0000259" key="5">
    <source>
        <dbReference type="PROSITE" id="PS50089"/>
    </source>
</evidence>
<name>A0A9K3JBU0_HELAN</name>
<dbReference type="Gene3D" id="3.30.40.10">
    <property type="entry name" value="Zinc/RING finger domain, C3HC4 (zinc finger)"/>
    <property type="match status" value="1"/>
</dbReference>
<organism evidence="6 7">
    <name type="scientific">Helianthus annuus</name>
    <name type="common">Common sunflower</name>
    <dbReference type="NCBI Taxonomy" id="4232"/>
    <lineage>
        <taxon>Eukaryota</taxon>
        <taxon>Viridiplantae</taxon>
        <taxon>Streptophyta</taxon>
        <taxon>Embryophyta</taxon>
        <taxon>Tracheophyta</taxon>
        <taxon>Spermatophyta</taxon>
        <taxon>Magnoliopsida</taxon>
        <taxon>eudicotyledons</taxon>
        <taxon>Gunneridae</taxon>
        <taxon>Pentapetalae</taxon>
        <taxon>asterids</taxon>
        <taxon>campanulids</taxon>
        <taxon>Asterales</taxon>
        <taxon>Asteraceae</taxon>
        <taxon>Asteroideae</taxon>
        <taxon>Heliantheae alliance</taxon>
        <taxon>Heliantheae</taxon>
        <taxon>Helianthus</taxon>
    </lineage>
</organism>
<evidence type="ECO:0000313" key="6">
    <source>
        <dbReference type="EMBL" id="KAF5811974.1"/>
    </source>
</evidence>
<dbReference type="InterPro" id="IPR001841">
    <property type="entry name" value="Znf_RING"/>
</dbReference>
<dbReference type="PANTHER" id="PTHR45969:SF81">
    <property type="entry name" value="OS08G0157400 PROTEIN"/>
    <property type="match status" value="1"/>
</dbReference>